<dbReference type="EMBL" id="RQXT01000027">
    <property type="protein sequence ID" value="RRH97394.1"/>
    <property type="molecule type" value="Genomic_DNA"/>
</dbReference>
<keyword evidence="2" id="KW-0805">Transcription regulation</keyword>
<dbReference type="RefSeq" id="WP_125002077.1">
    <property type="nucleotide sequence ID" value="NZ_RQXT01000027.1"/>
</dbReference>
<dbReference type="PROSITE" id="PS50931">
    <property type="entry name" value="HTH_LYSR"/>
    <property type="match status" value="1"/>
</dbReference>
<dbReference type="OrthoDB" id="9812435at2"/>
<dbReference type="InterPro" id="IPR036390">
    <property type="entry name" value="WH_DNA-bd_sf"/>
</dbReference>
<dbReference type="InterPro" id="IPR005119">
    <property type="entry name" value="LysR_subst-bd"/>
</dbReference>
<dbReference type="PRINTS" id="PR00039">
    <property type="entry name" value="HTHLYSR"/>
</dbReference>
<dbReference type="InterPro" id="IPR058163">
    <property type="entry name" value="LysR-type_TF_proteobact-type"/>
</dbReference>
<keyword evidence="7" id="KW-1185">Reference proteome</keyword>
<dbReference type="Pfam" id="PF00126">
    <property type="entry name" value="HTH_1"/>
    <property type="match status" value="1"/>
</dbReference>
<gene>
    <name evidence="6" type="ORF">EH240_20750</name>
</gene>
<evidence type="ECO:0000256" key="1">
    <source>
        <dbReference type="ARBA" id="ARBA00009437"/>
    </source>
</evidence>
<dbReference type="SUPFAM" id="SSF53850">
    <property type="entry name" value="Periplasmic binding protein-like II"/>
    <property type="match status" value="1"/>
</dbReference>
<keyword evidence="3" id="KW-0238">DNA-binding</keyword>
<dbReference type="Pfam" id="PF03466">
    <property type="entry name" value="LysR_substrate"/>
    <property type="match status" value="1"/>
</dbReference>
<evidence type="ECO:0000256" key="3">
    <source>
        <dbReference type="ARBA" id="ARBA00023125"/>
    </source>
</evidence>
<dbReference type="InterPro" id="IPR036388">
    <property type="entry name" value="WH-like_DNA-bd_sf"/>
</dbReference>
<evidence type="ECO:0000259" key="5">
    <source>
        <dbReference type="PROSITE" id="PS50931"/>
    </source>
</evidence>
<dbReference type="GO" id="GO:0006351">
    <property type="term" value="P:DNA-templated transcription"/>
    <property type="evidence" value="ECO:0007669"/>
    <property type="project" value="TreeGrafter"/>
</dbReference>
<name>A0A3P3FFC7_9HYPH</name>
<dbReference type="Proteomes" id="UP000273786">
    <property type="component" value="Unassembled WGS sequence"/>
</dbReference>
<dbReference type="PANTHER" id="PTHR30537">
    <property type="entry name" value="HTH-TYPE TRANSCRIPTIONAL REGULATOR"/>
    <property type="match status" value="1"/>
</dbReference>
<sequence>MADLLNLNRLVYFTTVVETGSFTAAADRLDVAKAVVSHQVGRLEEELGASLLRRTTRRVTATEEGRLFYDRAAIILREAEAAYGDISHSATKPAGTLRLTASLDYGAKVVAPTIAEYLRKYPKMKVEAIFDDAISNLVDEQIDLGIRIGWLADSSNQARRLGTLQQVVVATPGLAASLPPNVSPRLAKSLPWVGNAQLRGVGQWLFSKDGETVLTELNPIVVCDKTPAVQACVLAGIGLGIFPDFAVEDEIAGGRLVRVFADWTLPTGGIHAVFPPARYRPAKVRAFVDLLVAAERRRARR</sequence>
<comment type="similarity">
    <text evidence="1">Belongs to the LysR transcriptional regulatory family.</text>
</comment>
<dbReference type="FunFam" id="1.10.10.10:FF:000001">
    <property type="entry name" value="LysR family transcriptional regulator"/>
    <property type="match status" value="1"/>
</dbReference>
<evidence type="ECO:0000256" key="4">
    <source>
        <dbReference type="ARBA" id="ARBA00023163"/>
    </source>
</evidence>
<protein>
    <submittedName>
        <fullName evidence="6">LysR family transcriptional regulator</fullName>
    </submittedName>
</protein>
<dbReference type="SUPFAM" id="SSF46785">
    <property type="entry name" value="Winged helix' DNA-binding domain"/>
    <property type="match status" value="1"/>
</dbReference>
<dbReference type="Gene3D" id="3.40.190.290">
    <property type="match status" value="1"/>
</dbReference>
<keyword evidence="4" id="KW-0804">Transcription</keyword>
<evidence type="ECO:0000313" key="7">
    <source>
        <dbReference type="Proteomes" id="UP000273786"/>
    </source>
</evidence>
<reference evidence="6 7" key="1">
    <citation type="submission" date="2018-11" db="EMBL/GenBank/DDBJ databases">
        <title>the genome of Mesorhizobium tamadayense DSM 28320.</title>
        <authorList>
            <person name="Gao J."/>
        </authorList>
    </citation>
    <scope>NUCLEOTIDE SEQUENCE [LARGE SCALE GENOMIC DNA]</scope>
    <source>
        <strain evidence="6 7">DSM 28320</strain>
    </source>
</reference>
<evidence type="ECO:0000256" key="2">
    <source>
        <dbReference type="ARBA" id="ARBA00023015"/>
    </source>
</evidence>
<feature type="domain" description="HTH lysR-type" evidence="5">
    <location>
        <begin position="5"/>
        <end position="62"/>
    </location>
</feature>
<evidence type="ECO:0000313" key="6">
    <source>
        <dbReference type="EMBL" id="RRH97394.1"/>
    </source>
</evidence>
<comment type="caution">
    <text evidence="6">The sequence shown here is derived from an EMBL/GenBank/DDBJ whole genome shotgun (WGS) entry which is preliminary data.</text>
</comment>
<accession>A0A3P3FFC7</accession>
<dbReference type="InterPro" id="IPR000847">
    <property type="entry name" value="LysR_HTH_N"/>
</dbReference>
<dbReference type="AlphaFoldDB" id="A0A3P3FFC7"/>
<dbReference type="GO" id="GO:0043565">
    <property type="term" value="F:sequence-specific DNA binding"/>
    <property type="evidence" value="ECO:0007669"/>
    <property type="project" value="TreeGrafter"/>
</dbReference>
<proteinExistence type="inferred from homology"/>
<dbReference type="Gene3D" id="1.10.10.10">
    <property type="entry name" value="Winged helix-like DNA-binding domain superfamily/Winged helix DNA-binding domain"/>
    <property type="match status" value="1"/>
</dbReference>
<dbReference type="PANTHER" id="PTHR30537:SF66">
    <property type="entry name" value="IRON-REGULATED VIRULENCE REGULATORY PROTEIN IRGB"/>
    <property type="match status" value="1"/>
</dbReference>
<dbReference type="CDD" id="cd08422">
    <property type="entry name" value="PBP2_CrgA_like"/>
    <property type="match status" value="1"/>
</dbReference>
<organism evidence="6 7">
    <name type="scientific">Mesorhizobium tamadayense</name>
    <dbReference type="NCBI Taxonomy" id="425306"/>
    <lineage>
        <taxon>Bacteria</taxon>
        <taxon>Pseudomonadati</taxon>
        <taxon>Pseudomonadota</taxon>
        <taxon>Alphaproteobacteria</taxon>
        <taxon>Hyphomicrobiales</taxon>
        <taxon>Phyllobacteriaceae</taxon>
        <taxon>Mesorhizobium</taxon>
    </lineage>
</organism>
<dbReference type="GO" id="GO:0003700">
    <property type="term" value="F:DNA-binding transcription factor activity"/>
    <property type="evidence" value="ECO:0007669"/>
    <property type="project" value="InterPro"/>
</dbReference>